<name>A0A1H4XKR0_TSUTY</name>
<comment type="subcellular location">
    <subcellularLocation>
        <location evidence="14">Cell membrane</location>
        <topology evidence="14">Multi-pass membrane protein</topology>
    </subcellularLocation>
    <subcellularLocation>
        <location evidence="1">Membrane</location>
        <topology evidence="1">Multi-pass membrane protein</topology>
    </subcellularLocation>
</comment>
<evidence type="ECO:0000256" key="5">
    <source>
        <dbReference type="ARBA" id="ARBA00022692"/>
    </source>
</evidence>
<proteinExistence type="inferred from homology"/>
<keyword evidence="5 14" id="KW-0812">Transmembrane</keyword>
<dbReference type="PANTHER" id="PTHR22888:SF9">
    <property type="entry name" value="CYTOCHROME C OXIDASE SUBUNIT 2"/>
    <property type="match status" value="1"/>
</dbReference>
<evidence type="ECO:0000256" key="9">
    <source>
        <dbReference type="ARBA" id="ARBA00022989"/>
    </source>
</evidence>
<comment type="catalytic activity">
    <reaction evidence="13 15">
        <text>4 Fe(II)-[cytochrome c] + O2 + 8 H(+)(in) = 4 Fe(III)-[cytochrome c] + 2 H2O + 4 H(+)(out)</text>
        <dbReference type="Rhea" id="RHEA:11436"/>
        <dbReference type="Rhea" id="RHEA-COMP:10350"/>
        <dbReference type="Rhea" id="RHEA-COMP:14399"/>
        <dbReference type="ChEBI" id="CHEBI:15377"/>
        <dbReference type="ChEBI" id="CHEBI:15378"/>
        <dbReference type="ChEBI" id="CHEBI:15379"/>
        <dbReference type="ChEBI" id="CHEBI:29033"/>
        <dbReference type="ChEBI" id="CHEBI:29034"/>
        <dbReference type="EC" id="7.1.1.9"/>
    </reaction>
</comment>
<evidence type="ECO:0000256" key="13">
    <source>
        <dbReference type="ARBA" id="ARBA00047816"/>
    </source>
</evidence>
<dbReference type="Gene3D" id="2.60.40.420">
    <property type="entry name" value="Cupredoxins - blue copper proteins"/>
    <property type="match status" value="1"/>
</dbReference>
<evidence type="ECO:0000256" key="3">
    <source>
        <dbReference type="ARBA" id="ARBA00022448"/>
    </source>
</evidence>
<dbReference type="GO" id="GO:0005507">
    <property type="term" value="F:copper ion binding"/>
    <property type="evidence" value="ECO:0007669"/>
    <property type="project" value="InterPro"/>
</dbReference>
<dbReference type="AlphaFoldDB" id="A0A1H4XKR0"/>
<comment type="function">
    <text evidence="12 15">Subunits I and II form the functional core of the enzyme complex. Electrons originating in cytochrome c are transferred via heme a and Cu(A) to the binuclear center formed by heme a3 and Cu(B).</text>
</comment>
<dbReference type="GO" id="GO:0004129">
    <property type="term" value="F:cytochrome-c oxidase activity"/>
    <property type="evidence" value="ECO:0007669"/>
    <property type="project" value="UniProtKB-EC"/>
</dbReference>
<dbReference type="SUPFAM" id="SSF49503">
    <property type="entry name" value="Cupredoxins"/>
    <property type="match status" value="1"/>
</dbReference>
<dbReference type="SUPFAM" id="SSF81464">
    <property type="entry name" value="Cytochrome c oxidase subunit II-like, transmembrane region"/>
    <property type="match status" value="1"/>
</dbReference>
<keyword evidence="3 14" id="KW-0813">Transport</keyword>
<dbReference type="InterPro" id="IPR008972">
    <property type="entry name" value="Cupredoxin"/>
</dbReference>
<dbReference type="PRINTS" id="PR01166">
    <property type="entry name" value="CYCOXIDASEII"/>
</dbReference>
<sequence>MAPGSNAHGGAASWRKRLVLAAGLVAGMFALAGCSADEVMRFGWPEGVTPEARDMTELWSWSVVAALIMGVLVWALTFWTITFHRRKADSPDFPRQTAYNVPLELLYTAIPFLIIAVLFYFTVVVQTKVEKIEDNPGVTVDVTAFQWNWRFAYREVTLDGNKIKLERENPYGKQPDIAKLNEEAAKMKEHGHIEVQPERGPNHGRFQEIRDYLKFSTVEVQGSSAEIPVLVLPTDTRVQFDLASADVVHSFYVPQFAFKRDVMPNPVQNHTQNKFQVSSIDRPGAFVGRCAEMCGDYHSMMNFEIRAVTPENFKKYIEARQGGKDNVAALESIGEVGVSTSTFPFDTRRTGRTPSGNSTAPVNAEGAN</sequence>
<evidence type="ECO:0000256" key="1">
    <source>
        <dbReference type="ARBA" id="ARBA00004141"/>
    </source>
</evidence>
<evidence type="ECO:0000256" key="14">
    <source>
        <dbReference type="RuleBase" id="RU000456"/>
    </source>
</evidence>
<keyword evidence="10 15" id="KW-0186">Copper</keyword>
<dbReference type="Proteomes" id="UP000182241">
    <property type="component" value="Unassembled WGS sequence"/>
</dbReference>
<reference evidence="21" key="1">
    <citation type="submission" date="2016-10" db="EMBL/GenBank/DDBJ databases">
        <authorList>
            <person name="Varghese N."/>
            <person name="Submissions S."/>
        </authorList>
    </citation>
    <scope>NUCLEOTIDE SEQUENCE [LARGE SCALE GENOMIC DNA]</scope>
    <source>
        <strain evidence="21">DSM 44234</strain>
    </source>
</reference>
<evidence type="ECO:0000259" key="19">
    <source>
        <dbReference type="PROSITE" id="PS50999"/>
    </source>
</evidence>
<keyword evidence="6 15" id="KW-0479">Metal-binding</keyword>
<organism evidence="20 21">
    <name type="scientific">Tsukamurella tyrosinosolvens</name>
    <dbReference type="NCBI Taxonomy" id="57704"/>
    <lineage>
        <taxon>Bacteria</taxon>
        <taxon>Bacillati</taxon>
        <taxon>Actinomycetota</taxon>
        <taxon>Actinomycetes</taxon>
        <taxon>Mycobacteriales</taxon>
        <taxon>Tsukamurellaceae</taxon>
        <taxon>Tsukamurella</taxon>
    </lineage>
</organism>
<evidence type="ECO:0000256" key="4">
    <source>
        <dbReference type="ARBA" id="ARBA00022660"/>
    </source>
</evidence>
<evidence type="ECO:0000256" key="8">
    <source>
        <dbReference type="ARBA" id="ARBA00022982"/>
    </source>
</evidence>
<protein>
    <recommendedName>
        <fullName evidence="15">Cytochrome c oxidase subunit 2</fullName>
        <ecNumber evidence="15">7.1.1.9</ecNumber>
    </recommendedName>
</protein>
<evidence type="ECO:0000256" key="17">
    <source>
        <dbReference type="SAM" id="Phobius"/>
    </source>
</evidence>
<evidence type="ECO:0000256" key="2">
    <source>
        <dbReference type="ARBA" id="ARBA00007866"/>
    </source>
</evidence>
<feature type="domain" description="Cytochrome oxidase subunit II copper A binding" evidence="18">
    <location>
        <begin position="135"/>
        <end position="319"/>
    </location>
</feature>
<dbReference type="InterPro" id="IPR036257">
    <property type="entry name" value="Cyt_c_oxidase_su2_TM_sf"/>
</dbReference>
<feature type="region of interest" description="Disordered" evidence="16">
    <location>
        <begin position="341"/>
        <end position="368"/>
    </location>
</feature>
<dbReference type="InterPro" id="IPR002429">
    <property type="entry name" value="CcO_II-like_C"/>
</dbReference>
<keyword evidence="4 14" id="KW-0679">Respiratory chain</keyword>
<keyword evidence="9 17" id="KW-1133">Transmembrane helix</keyword>
<dbReference type="PROSITE" id="PS00078">
    <property type="entry name" value="COX2"/>
    <property type="match status" value="1"/>
</dbReference>
<evidence type="ECO:0000256" key="10">
    <source>
        <dbReference type="ARBA" id="ARBA00023008"/>
    </source>
</evidence>
<dbReference type="GO" id="GO:0005886">
    <property type="term" value="C:plasma membrane"/>
    <property type="evidence" value="ECO:0007669"/>
    <property type="project" value="UniProtKB-SubCell"/>
</dbReference>
<feature type="transmembrane region" description="Helical" evidence="17">
    <location>
        <begin position="105"/>
        <end position="125"/>
    </location>
</feature>
<dbReference type="EC" id="7.1.1.9" evidence="15"/>
<dbReference type="GO" id="GO:0042773">
    <property type="term" value="P:ATP synthesis coupled electron transport"/>
    <property type="evidence" value="ECO:0007669"/>
    <property type="project" value="TreeGrafter"/>
</dbReference>
<dbReference type="PANTHER" id="PTHR22888">
    <property type="entry name" value="CYTOCHROME C OXIDASE, SUBUNIT II"/>
    <property type="match status" value="1"/>
</dbReference>
<keyword evidence="7" id="KW-1278">Translocase</keyword>
<keyword evidence="21" id="KW-1185">Reference proteome</keyword>
<dbReference type="Pfam" id="PF02790">
    <property type="entry name" value="COX2_TM"/>
    <property type="match status" value="1"/>
</dbReference>
<evidence type="ECO:0000256" key="12">
    <source>
        <dbReference type="ARBA" id="ARBA00024688"/>
    </source>
</evidence>
<keyword evidence="11 17" id="KW-0472">Membrane</keyword>
<feature type="compositionally biased region" description="Polar residues" evidence="16">
    <location>
        <begin position="352"/>
        <end position="361"/>
    </location>
</feature>
<accession>A0A1H4XKR0</accession>
<dbReference type="PROSITE" id="PS50999">
    <property type="entry name" value="COX2_TM"/>
    <property type="match status" value="1"/>
</dbReference>
<evidence type="ECO:0000256" key="6">
    <source>
        <dbReference type="ARBA" id="ARBA00022723"/>
    </source>
</evidence>
<dbReference type="InterPro" id="IPR045187">
    <property type="entry name" value="CcO_II"/>
</dbReference>
<dbReference type="STRING" id="57704.SAMN04489793_3861"/>
<keyword evidence="8 14" id="KW-0249">Electron transport</keyword>
<feature type="domain" description="Cytochrome oxidase subunit II transmembrane region profile" evidence="19">
    <location>
        <begin position="36"/>
        <end position="133"/>
    </location>
</feature>
<dbReference type="KEGG" id="tsm:ASU32_14835"/>
<evidence type="ECO:0000313" key="21">
    <source>
        <dbReference type="Proteomes" id="UP000182241"/>
    </source>
</evidence>
<comment type="cofactor">
    <cofactor evidence="15">
        <name>Cu cation</name>
        <dbReference type="ChEBI" id="CHEBI:23378"/>
    </cofactor>
    <text evidence="15">Binds a copper A center.</text>
</comment>
<evidence type="ECO:0000256" key="11">
    <source>
        <dbReference type="ARBA" id="ARBA00023136"/>
    </source>
</evidence>
<evidence type="ECO:0000259" key="18">
    <source>
        <dbReference type="PROSITE" id="PS50857"/>
    </source>
</evidence>
<dbReference type="Pfam" id="PF00116">
    <property type="entry name" value="COX2"/>
    <property type="match status" value="1"/>
</dbReference>
<dbReference type="PROSITE" id="PS50857">
    <property type="entry name" value="COX2_CUA"/>
    <property type="match status" value="1"/>
</dbReference>
<evidence type="ECO:0000256" key="15">
    <source>
        <dbReference type="RuleBase" id="RU004024"/>
    </source>
</evidence>
<dbReference type="InterPro" id="IPR001505">
    <property type="entry name" value="Copper_CuA"/>
</dbReference>
<comment type="similarity">
    <text evidence="2 14">Belongs to the cytochrome c oxidase subunit 2 family.</text>
</comment>
<evidence type="ECO:0000256" key="16">
    <source>
        <dbReference type="SAM" id="MobiDB-lite"/>
    </source>
</evidence>
<gene>
    <name evidence="20" type="ORF">SAMN04489793_3861</name>
</gene>
<dbReference type="Gene3D" id="1.10.287.90">
    <property type="match status" value="1"/>
</dbReference>
<dbReference type="EMBL" id="FNSA01000003">
    <property type="protein sequence ID" value="SED06216.1"/>
    <property type="molecule type" value="Genomic_DNA"/>
</dbReference>
<feature type="transmembrane region" description="Helical" evidence="17">
    <location>
        <begin position="60"/>
        <end position="84"/>
    </location>
</feature>
<evidence type="ECO:0000256" key="7">
    <source>
        <dbReference type="ARBA" id="ARBA00022967"/>
    </source>
</evidence>
<dbReference type="InterPro" id="IPR011759">
    <property type="entry name" value="Cyt_c_oxidase_su2_TM_dom"/>
</dbReference>
<evidence type="ECO:0000313" key="20">
    <source>
        <dbReference type="EMBL" id="SED06216.1"/>
    </source>
</evidence>